<dbReference type="Pfam" id="PF02518">
    <property type="entry name" value="HATPase_c"/>
    <property type="match status" value="1"/>
</dbReference>
<keyword evidence="5 8" id="KW-0418">Kinase</keyword>
<sequence length="282" mass="30109">MAIIYAVFGVLWFTASDLVVERLPNHLLYQTATGWVFVFVSAGLVYTLVEQSHVELTRASSRLESTNAHASVLHRILRHDIRNACTAILGYAELVEPRSGTHCGTDPVVAIRKRANRLVEVSEEVSLLRSVEQAEGSTVEVNLSCAVSDAVDDIRLEYPSVSISVSAPPELSVTVHPALPRSITELLDNAVVHADCESPTVGVTVRQVGDVASVAVTDDGPGIPEIDRKALVSGAETPLRHTTGVGLWLVRSIVEASGGSVDIQRLSSKGTSVVLYVPVTGT</sequence>
<dbReference type="SMART" id="SM00387">
    <property type="entry name" value="HATPase_c"/>
    <property type="match status" value="1"/>
</dbReference>
<dbReference type="InterPro" id="IPR005467">
    <property type="entry name" value="His_kinase_dom"/>
</dbReference>
<evidence type="ECO:0000256" key="3">
    <source>
        <dbReference type="ARBA" id="ARBA00022679"/>
    </source>
</evidence>
<dbReference type="EC" id="2.7.13.3" evidence="2"/>
<accession>A0A643K3G3</accession>
<dbReference type="PANTHER" id="PTHR44936">
    <property type="entry name" value="SENSOR PROTEIN CREC"/>
    <property type="match status" value="1"/>
</dbReference>
<evidence type="ECO:0000313" key="8">
    <source>
        <dbReference type="EMBL" id="KAB1189217.1"/>
    </source>
</evidence>
<evidence type="ECO:0000259" key="7">
    <source>
        <dbReference type="PROSITE" id="PS50109"/>
    </source>
</evidence>
<dbReference type="InterPro" id="IPR036890">
    <property type="entry name" value="HATPase_C_sf"/>
</dbReference>
<name>A0A643K3G3_9EURY</name>
<dbReference type="PANTHER" id="PTHR44936:SF10">
    <property type="entry name" value="SENSOR PROTEIN RSTB"/>
    <property type="match status" value="1"/>
</dbReference>
<dbReference type="GO" id="GO:0005524">
    <property type="term" value="F:ATP binding"/>
    <property type="evidence" value="ECO:0007669"/>
    <property type="project" value="UniProtKB-KW"/>
</dbReference>
<dbReference type="SUPFAM" id="SSF55874">
    <property type="entry name" value="ATPase domain of HSP90 chaperone/DNA topoisomerase II/histidine kinase"/>
    <property type="match status" value="1"/>
</dbReference>
<dbReference type="InterPro" id="IPR004358">
    <property type="entry name" value="Sig_transdc_His_kin-like_C"/>
</dbReference>
<evidence type="ECO:0000256" key="5">
    <source>
        <dbReference type="ARBA" id="ARBA00022777"/>
    </source>
</evidence>
<keyword evidence="4" id="KW-0547">Nucleotide-binding</keyword>
<evidence type="ECO:0000256" key="1">
    <source>
        <dbReference type="ARBA" id="ARBA00000085"/>
    </source>
</evidence>
<dbReference type="Gene3D" id="3.30.565.10">
    <property type="entry name" value="Histidine kinase-like ATPase, C-terminal domain"/>
    <property type="match status" value="1"/>
</dbReference>
<protein>
    <recommendedName>
        <fullName evidence="2">histidine kinase</fullName>
        <ecNumber evidence="2">2.7.13.3</ecNumber>
    </recommendedName>
</protein>
<dbReference type="InterPro" id="IPR050980">
    <property type="entry name" value="2C_sensor_his_kinase"/>
</dbReference>
<comment type="catalytic activity">
    <reaction evidence="1">
        <text>ATP + protein L-histidine = ADP + protein N-phospho-L-histidine.</text>
        <dbReference type="EC" id="2.7.13.3"/>
    </reaction>
</comment>
<reference evidence="8" key="1">
    <citation type="submission" date="2019-09" db="EMBL/GenBank/DDBJ databases">
        <title>Genomic analysis of Haloferax sp. CBA1149.</title>
        <authorList>
            <person name="Roh S.W."/>
        </authorList>
    </citation>
    <scope>NUCLEOTIDE SEQUENCE</scope>
    <source>
        <strain evidence="8">CBA1149</strain>
    </source>
</reference>
<gene>
    <name evidence="8" type="ORF">Hfx1149_04965</name>
</gene>
<evidence type="ECO:0000256" key="2">
    <source>
        <dbReference type="ARBA" id="ARBA00012438"/>
    </source>
</evidence>
<evidence type="ECO:0000256" key="4">
    <source>
        <dbReference type="ARBA" id="ARBA00022741"/>
    </source>
</evidence>
<dbReference type="Gene3D" id="1.10.287.130">
    <property type="match status" value="1"/>
</dbReference>
<organism evidence="8">
    <name type="scientific">Haloferax sp. CBA1149</name>
    <dbReference type="NCBI Taxonomy" id="2650753"/>
    <lineage>
        <taxon>Archaea</taxon>
        <taxon>Methanobacteriati</taxon>
        <taxon>Methanobacteriota</taxon>
        <taxon>Stenosarchaea group</taxon>
        <taxon>Halobacteria</taxon>
        <taxon>Halobacteriales</taxon>
        <taxon>Haloferacaceae</taxon>
        <taxon>Haloferax</taxon>
    </lineage>
</organism>
<keyword evidence="3" id="KW-0808">Transferase</keyword>
<dbReference type="PROSITE" id="PS50109">
    <property type="entry name" value="HIS_KIN"/>
    <property type="match status" value="1"/>
</dbReference>
<evidence type="ECO:0000256" key="6">
    <source>
        <dbReference type="ARBA" id="ARBA00022840"/>
    </source>
</evidence>
<feature type="domain" description="Histidine kinase" evidence="7">
    <location>
        <begin position="76"/>
        <end position="281"/>
    </location>
</feature>
<comment type="caution">
    <text evidence="8">The sequence shown here is derived from an EMBL/GenBank/DDBJ whole genome shotgun (WGS) entry which is preliminary data.</text>
</comment>
<dbReference type="PRINTS" id="PR00344">
    <property type="entry name" value="BCTRLSENSOR"/>
</dbReference>
<dbReference type="AlphaFoldDB" id="A0A643K3G3"/>
<dbReference type="InterPro" id="IPR003594">
    <property type="entry name" value="HATPase_dom"/>
</dbReference>
<keyword evidence="6" id="KW-0067">ATP-binding</keyword>
<proteinExistence type="predicted"/>
<dbReference type="GO" id="GO:0004673">
    <property type="term" value="F:protein histidine kinase activity"/>
    <property type="evidence" value="ECO:0007669"/>
    <property type="project" value="UniProtKB-EC"/>
</dbReference>
<dbReference type="CDD" id="cd00075">
    <property type="entry name" value="HATPase"/>
    <property type="match status" value="1"/>
</dbReference>
<dbReference type="RefSeq" id="WP_151139385.1">
    <property type="nucleotide sequence ID" value="NZ_VZUS01000001.1"/>
</dbReference>
<dbReference type="EMBL" id="VZUS01000001">
    <property type="protein sequence ID" value="KAB1189217.1"/>
    <property type="molecule type" value="Genomic_DNA"/>
</dbReference>